<reference evidence="2" key="3">
    <citation type="submission" date="2025-08" db="UniProtKB">
        <authorList>
            <consortium name="RefSeq"/>
        </authorList>
    </citation>
    <scope>IDENTIFICATION</scope>
    <source>
        <strain evidence="2">NI907</strain>
    </source>
</reference>
<keyword evidence="1" id="KW-1185">Reference proteome</keyword>
<proteinExistence type="predicted"/>
<dbReference type="Proteomes" id="UP000515153">
    <property type="component" value="Chromosome V"/>
</dbReference>
<dbReference type="KEGG" id="pgri:PgNI_08632"/>
<accession>A0A6P8AWN3</accession>
<protein>
    <submittedName>
        <fullName evidence="2">Uncharacterized protein</fullName>
    </submittedName>
</protein>
<dbReference type="GeneID" id="41963535"/>
<evidence type="ECO:0000313" key="2">
    <source>
        <dbReference type="RefSeq" id="XP_030979336.1"/>
    </source>
</evidence>
<gene>
    <name evidence="2" type="ORF">PgNI_08632</name>
</gene>
<evidence type="ECO:0000313" key="1">
    <source>
        <dbReference type="Proteomes" id="UP000515153"/>
    </source>
</evidence>
<sequence>MAAPGLYFAVKLTAALQAHAIRHFTKRNQSTRCFNWKYTQYSFFNLYINSGHRPNATELRWYVSVSMITPKT</sequence>
<organism evidence="1 2">
    <name type="scientific">Pyricularia grisea</name>
    <name type="common">Crabgrass-specific blast fungus</name>
    <name type="synonym">Magnaporthe grisea</name>
    <dbReference type="NCBI Taxonomy" id="148305"/>
    <lineage>
        <taxon>Eukaryota</taxon>
        <taxon>Fungi</taxon>
        <taxon>Dikarya</taxon>
        <taxon>Ascomycota</taxon>
        <taxon>Pezizomycotina</taxon>
        <taxon>Sordariomycetes</taxon>
        <taxon>Sordariomycetidae</taxon>
        <taxon>Magnaporthales</taxon>
        <taxon>Pyriculariaceae</taxon>
        <taxon>Pyricularia</taxon>
    </lineage>
</organism>
<reference evidence="1 2" key="1">
    <citation type="journal article" date="2019" name="Mol. Biol. Evol.">
        <title>Blast fungal genomes show frequent chromosomal changes, gene gains and losses, and effector gene turnover.</title>
        <authorList>
            <person name="Gomez Luciano L.B."/>
            <person name="Jason Tsai I."/>
            <person name="Chuma I."/>
            <person name="Tosa Y."/>
            <person name="Chen Y.H."/>
            <person name="Li J.Y."/>
            <person name="Li M.Y."/>
            <person name="Jade Lu M.Y."/>
            <person name="Nakayashiki H."/>
            <person name="Li W.H."/>
        </authorList>
    </citation>
    <scope>NUCLEOTIDE SEQUENCE [LARGE SCALE GENOMIC DNA]</scope>
    <source>
        <strain evidence="1 2">NI907</strain>
    </source>
</reference>
<dbReference type="AlphaFoldDB" id="A0A6P8AWN3"/>
<dbReference type="RefSeq" id="XP_030979336.1">
    <property type="nucleotide sequence ID" value="XM_031128627.1"/>
</dbReference>
<reference evidence="2" key="2">
    <citation type="submission" date="2019-10" db="EMBL/GenBank/DDBJ databases">
        <authorList>
            <consortium name="NCBI Genome Project"/>
        </authorList>
    </citation>
    <scope>NUCLEOTIDE SEQUENCE</scope>
    <source>
        <strain evidence="2">NI907</strain>
    </source>
</reference>
<name>A0A6P8AWN3_PYRGI</name>